<name>A0ABM9D543_9BACT</name>
<feature type="domain" description="Glycosyltransferase 2-like" evidence="1">
    <location>
        <begin position="8"/>
        <end position="92"/>
    </location>
</feature>
<evidence type="ECO:0000313" key="2">
    <source>
        <dbReference type="EMBL" id="CAH2030349.1"/>
    </source>
</evidence>
<dbReference type="EMBL" id="OW150024">
    <property type="protein sequence ID" value="CAH2030349.1"/>
    <property type="molecule type" value="Genomic_DNA"/>
</dbReference>
<dbReference type="SUPFAM" id="SSF53448">
    <property type="entry name" value="Nucleotide-diphospho-sugar transferases"/>
    <property type="match status" value="1"/>
</dbReference>
<dbReference type="InterPro" id="IPR001173">
    <property type="entry name" value="Glyco_trans_2-like"/>
</dbReference>
<dbReference type="Pfam" id="PF00535">
    <property type="entry name" value="Glycos_transf_2"/>
    <property type="match status" value="1"/>
</dbReference>
<dbReference type="GO" id="GO:0016740">
    <property type="term" value="F:transferase activity"/>
    <property type="evidence" value="ECO:0007669"/>
    <property type="project" value="UniProtKB-KW"/>
</dbReference>
<dbReference type="PANTHER" id="PTHR43179:SF7">
    <property type="entry name" value="RHAMNOSYLTRANSFERASE WBBL"/>
    <property type="match status" value="1"/>
</dbReference>
<keyword evidence="3" id="KW-1185">Reference proteome</keyword>
<evidence type="ECO:0000313" key="3">
    <source>
        <dbReference type="Proteomes" id="UP001295463"/>
    </source>
</evidence>
<keyword evidence="2" id="KW-0808">Transferase</keyword>
<reference evidence="2 3" key="1">
    <citation type="submission" date="2022-03" db="EMBL/GenBank/DDBJ databases">
        <authorList>
            <person name="Koch H."/>
        </authorList>
    </citation>
    <scope>NUCLEOTIDE SEQUENCE [LARGE SCALE GENOMIC DNA]</scope>
    <source>
        <strain evidence="2 3">G1</strain>
    </source>
</reference>
<protein>
    <submittedName>
        <fullName evidence="2">Glycosyl transferase family 2</fullName>
    </submittedName>
</protein>
<dbReference type="RefSeq" id="WP_305731289.1">
    <property type="nucleotide sequence ID" value="NZ_OW150024.1"/>
</dbReference>
<dbReference type="PANTHER" id="PTHR43179">
    <property type="entry name" value="RHAMNOSYLTRANSFERASE WBBL"/>
    <property type="match status" value="1"/>
</dbReference>
<dbReference type="InterPro" id="IPR029044">
    <property type="entry name" value="Nucleotide-diphossugar_trans"/>
</dbReference>
<organism evidence="2 3">
    <name type="scientific">Trichlorobacter ammonificans</name>
    <dbReference type="NCBI Taxonomy" id="2916410"/>
    <lineage>
        <taxon>Bacteria</taxon>
        <taxon>Pseudomonadati</taxon>
        <taxon>Thermodesulfobacteriota</taxon>
        <taxon>Desulfuromonadia</taxon>
        <taxon>Geobacterales</taxon>
        <taxon>Geobacteraceae</taxon>
        <taxon>Trichlorobacter</taxon>
    </lineage>
</organism>
<accession>A0ABM9D543</accession>
<evidence type="ECO:0000259" key="1">
    <source>
        <dbReference type="Pfam" id="PF00535"/>
    </source>
</evidence>
<sequence>MTTPTLDIILPVWNNPTETRSCLVSLLPCIESGARLLLINNGCNRETELLLEEFSDPLGSQAVYMTMERNVGFVPAVNHGLRRSDAAWALVLRPSVVLHENCYNWLAHGSAAPEAGILTPFFPSLHHVPSGFERTPFAAVETNGISFDLLCLSRALREAIGTFDEMLDGGAWCLEDYRQRACTAGFRTCLVGSLSLSAGPLTLFGSEERRRSHSELSRNYCRQRWGLRHHVALYLPGSVDAAYPGLIAENALAAARRGHCVDIFLHRRQYREAQQSGLHQLHTDVRLHKLPLLAPRRSLTRRLAALATAHPELLVVRGVDGIPVPGYDDALPATVLADLGVHSTEA</sequence>
<dbReference type="Proteomes" id="UP001295463">
    <property type="component" value="Chromosome"/>
</dbReference>
<proteinExistence type="predicted"/>
<gene>
    <name evidence="2" type="ORF">GEAMG1_0532</name>
</gene>
<dbReference type="Gene3D" id="3.90.550.10">
    <property type="entry name" value="Spore Coat Polysaccharide Biosynthesis Protein SpsA, Chain A"/>
    <property type="match status" value="1"/>
</dbReference>